<dbReference type="Gene3D" id="1.25.40.10">
    <property type="entry name" value="Tetratricopeptide repeat domain"/>
    <property type="match status" value="1"/>
</dbReference>
<evidence type="ECO:0000256" key="3">
    <source>
        <dbReference type="ARBA" id="ARBA00005792"/>
    </source>
</evidence>
<keyword evidence="4" id="KW-0813">Transport</keyword>
<dbReference type="InParanoid" id="A0A200QJ48"/>
<evidence type="ECO:0000256" key="4">
    <source>
        <dbReference type="ARBA" id="ARBA00022448"/>
    </source>
</evidence>
<reference evidence="12 13" key="1">
    <citation type="journal article" date="2017" name="Mol. Plant">
        <title>The Genome of Medicinal Plant Macleaya cordata Provides New Insights into Benzylisoquinoline Alkaloids Metabolism.</title>
        <authorList>
            <person name="Liu X."/>
            <person name="Liu Y."/>
            <person name="Huang P."/>
            <person name="Ma Y."/>
            <person name="Qing Z."/>
            <person name="Tang Q."/>
            <person name="Cao H."/>
            <person name="Cheng P."/>
            <person name="Zheng Y."/>
            <person name="Yuan Z."/>
            <person name="Zhou Y."/>
            <person name="Liu J."/>
            <person name="Tang Z."/>
            <person name="Zhuo Y."/>
            <person name="Zhang Y."/>
            <person name="Yu L."/>
            <person name="Huang J."/>
            <person name="Yang P."/>
            <person name="Peng Q."/>
            <person name="Zhang J."/>
            <person name="Jiang W."/>
            <person name="Zhang Z."/>
            <person name="Lin K."/>
            <person name="Ro D.K."/>
            <person name="Chen X."/>
            <person name="Xiong X."/>
            <person name="Shang Y."/>
            <person name="Huang S."/>
            <person name="Zeng J."/>
        </authorList>
    </citation>
    <scope>NUCLEOTIDE SEQUENCE [LARGE SCALE GENOMIC DNA]</scope>
    <source>
        <strain evidence="13">cv. BLH2017</strain>
        <tissue evidence="12">Root</tissue>
    </source>
</reference>
<sequence length="211" mass="24113">MDTNEILENQLLVEYARKTAELNYERNPLDSENLIRWAGALLELSQFQSGSDDSKKKQMMIKEAISKLEEALAIVNNPRKHYTLWWLGKAHTSMALLTSREKFAMIYFNKATRYFQRAVDEDPSNELYVYSLKQIIARKGSNKKNKISSNLKYDICGWLIFIFGFVALTGMTGKSHSDDLIETDDGMWVGSMGDIGSEIPESSFCDLEVEN</sequence>
<evidence type="ECO:0000256" key="8">
    <source>
        <dbReference type="ARBA" id="ARBA00022989"/>
    </source>
</evidence>
<comment type="caution">
    <text evidence="12">The sequence shown here is derived from an EMBL/GenBank/DDBJ whole genome shotgun (WGS) entry which is preliminary data.</text>
</comment>
<evidence type="ECO:0000313" key="12">
    <source>
        <dbReference type="EMBL" id="OVA10533.1"/>
    </source>
</evidence>
<evidence type="ECO:0000313" key="13">
    <source>
        <dbReference type="Proteomes" id="UP000195402"/>
    </source>
</evidence>
<evidence type="ECO:0000256" key="10">
    <source>
        <dbReference type="ARBA" id="ARBA00023136"/>
    </source>
</evidence>
<dbReference type="PANTHER" id="PTHR32409:SF3">
    <property type="entry name" value="MITOCHONDRIAL IMPORT RECEPTOR SUBUNIT TOM20-1-RELATED"/>
    <property type="match status" value="1"/>
</dbReference>
<dbReference type="OrthoDB" id="1056333at2759"/>
<protein>
    <submittedName>
        <fullName evidence="12">Plant specific mitochondrial import receptor subunit TOM20</fullName>
    </submittedName>
</protein>
<name>A0A200QJ48_MACCD</name>
<evidence type="ECO:0000256" key="6">
    <source>
        <dbReference type="ARBA" id="ARBA00022787"/>
    </source>
</evidence>
<dbReference type="EMBL" id="MVGT01001898">
    <property type="protein sequence ID" value="OVA10533.1"/>
    <property type="molecule type" value="Genomic_DNA"/>
</dbReference>
<comment type="similarity">
    <text evidence="3">Belongs to the Tom20 family.</text>
</comment>
<keyword evidence="13" id="KW-1185">Reference proteome</keyword>
<comment type="function">
    <text evidence="1">Central component of the receptor complex responsible for the recognition and translocation of cytosolically synthesized mitochondrial preproteins. Together with TOM22 functions as the transit peptide receptor at the surface of the mitochondrion outer membrane and facilitates the movement of preproteins into the translocation pore.</text>
</comment>
<keyword evidence="10 11" id="KW-0472">Membrane</keyword>
<feature type="transmembrane region" description="Helical" evidence="11">
    <location>
        <begin position="151"/>
        <end position="171"/>
    </location>
</feature>
<dbReference type="PANTHER" id="PTHR32409">
    <property type="entry name" value="MITOCHONDRIAL IMPORT RECEPTOR SUBUNIT TOM20-1-RELATED"/>
    <property type="match status" value="1"/>
</dbReference>
<dbReference type="Proteomes" id="UP000195402">
    <property type="component" value="Unassembled WGS sequence"/>
</dbReference>
<proteinExistence type="inferred from homology"/>
<keyword evidence="9" id="KW-0496">Mitochondrion</keyword>
<dbReference type="InterPro" id="IPR011990">
    <property type="entry name" value="TPR-like_helical_dom_sf"/>
</dbReference>
<dbReference type="InterPro" id="IPR010547">
    <property type="entry name" value="TOM20_imprt_rcpt"/>
</dbReference>
<keyword evidence="6" id="KW-1000">Mitochondrion outer membrane</keyword>
<keyword evidence="12" id="KW-0675">Receptor</keyword>
<dbReference type="Pfam" id="PF06552">
    <property type="entry name" value="TOM20_plant"/>
    <property type="match status" value="2"/>
</dbReference>
<dbReference type="AlphaFoldDB" id="A0A200QJ48"/>
<evidence type="ECO:0000256" key="2">
    <source>
        <dbReference type="ARBA" id="ARBA00004572"/>
    </source>
</evidence>
<comment type="subcellular location">
    <subcellularLocation>
        <location evidence="2">Mitochondrion outer membrane</location>
        <topology evidence="2">Single-pass membrane protein</topology>
    </subcellularLocation>
</comment>
<dbReference type="GO" id="GO:0045040">
    <property type="term" value="P:protein insertion into mitochondrial outer membrane"/>
    <property type="evidence" value="ECO:0007669"/>
    <property type="project" value="InterPro"/>
</dbReference>
<keyword evidence="8 11" id="KW-1133">Transmembrane helix</keyword>
<organism evidence="12 13">
    <name type="scientific">Macleaya cordata</name>
    <name type="common">Five-seeded plume-poppy</name>
    <name type="synonym">Bocconia cordata</name>
    <dbReference type="NCBI Taxonomy" id="56857"/>
    <lineage>
        <taxon>Eukaryota</taxon>
        <taxon>Viridiplantae</taxon>
        <taxon>Streptophyta</taxon>
        <taxon>Embryophyta</taxon>
        <taxon>Tracheophyta</taxon>
        <taxon>Spermatophyta</taxon>
        <taxon>Magnoliopsida</taxon>
        <taxon>Ranunculales</taxon>
        <taxon>Papaveraceae</taxon>
        <taxon>Papaveroideae</taxon>
        <taxon>Macleaya</taxon>
    </lineage>
</organism>
<gene>
    <name evidence="12" type="ORF">BVC80_8987g4</name>
</gene>
<dbReference type="GO" id="GO:0015031">
    <property type="term" value="P:protein transport"/>
    <property type="evidence" value="ECO:0007669"/>
    <property type="project" value="UniProtKB-KW"/>
</dbReference>
<evidence type="ECO:0000256" key="7">
    <source>
        <dbReference type="ARBA" id="ARBA00022927"/>
    </source>
</evidence>
<dbReference type="GO" id="GO:0005742">
    <property type="term" value="C:mitochondrial outer membrane translocase complex"/>
    <property type="evidence" value="ECO:0007669"/>
    <property type="project" value="InterPro"/>
</dbReference>
<keyword evidence="7" id="KW-0653">Protein transport</keyword>
<dbReference type="STRING" id="56857.A0A200QJ48"/>
<evidence type="ECO:0000256" key="9">
    <source>
        <dbReference type="ARBA" id="ARBA00023128"/>
    </source>
</evidence>
<keyword evidence="5 11" id="KW-0812">Transmembrane</keyword>
<evidence type="ECO:0000256" key="1">
    <source>
        <dbReference type="ARBA" id="ARBA00003450"/>
    </source>
</evidence>
<accession>A0A200QJ48</accession>
<evidence type="ECO:0000256" key="11">
    <source>
        <dbReference type="SAM" id="Phobius"/>
    </source>
</evidence>
<dbReference type="SUPFAM" id="SSF48452">
    <property type="entry name" value="TPR-like"/>
    <property type="match status" value="1"/>
</dbReference>
<evidence type="ECO:0000256" key="5">
    <source>
        <dbReference type="ARBA" id="ARBA00022692"/>
    </source>
</evidence>